<accession>A0A4Z2F048</accession>
<protein>
    <submittedName>
        <fullName evidence="2">Uncharacterized protein</fullName>
    </submittedName>
</protein>
<feature type="compositionally biased region" description="Polar residues" evidence="1">
    <location>
        <begin position="202"/>
        <end position="212"/>
    </location>
</feature>
<evidence type="ECO:0000256" key="1">
    <source>
        <dbReference type="SAM" id="MobiDB-lite"/>
    </source>
</evidence>
<dbReference type="AlphaFoldDB" id="A0A4Z2F048"/>
<keyword evidence="3" id="KW-1185">Reference proteome</keyword>
<organism evidence="2 3">
    <name type="scientific">Liparis tanakae</name>
    <name type="common">Tanaka's snailfish</name>
    <dbReference type="NCBI Taxonomy" id="230148"/>
    <lineage>
        <taxon>Eukaryota</taxon>
        <taxon>Metazoa</taxon>
        <taxon>Chordata</taxon>
        <taxon>Craniata</taxon>
        <taxon>Vertebrata</taxon>
        <taxon>Euteleostomi</taxon>
        <taxon>Actinopterygii</taxon>
        <taxon>Neopterygii</taxon>
        <taxon>Teleostei</taxon>
        <taxon>Neoteleostei</taxon>
        <taxon>Acanthomorphata</taxon>
        <taxon>Eupercaria</taxon>
        <taxon>Perciformes</taxon>
        <taxon>Cottioidei</taxon>
        <taxon>Cottales</taxon>
        <taxon>Liparidae</taxon>
        <taxon>Liparis</taxon>
    </lineage>
</organism>
<feature type="region of interest" description="Disordered" evidence="1">
    <location>
        <begin position="150"/>
        <end position="225"/>
    </location>
</feature>
<evidence type="ECO:0000313" key="3">
    <source>
        <dbReference type="Proteomes" id="UP000314294"/>
    </source>
</evidence>
<proteinExistence type="predicted"/>
<sequence length="225" mass="24008">MRRRSGSLYCSGCSSSSSSITSSGSSSSSSSSSSSCGSEESGCWTRAFVRAVMRGHGGGHFTEPARHQQGQLVQTPQTPQTPSRDQLSPPGLRGVGRNHTSRQTCSGCRRRLPGGKRAEPVDMEVKRALNSSARAAAALDFTIRARPLTRSVQTRRRSESENPSWRAASRTLSGNPLGTRDSAPLKNSSGGRSLPSDRAERTTSNMGSSSGEPDSRRADGFCWEN</sequence>
<feature type="compositionally biased region" description="Low complexity" evidence="1">
    <location>
        <begin position="68"/>
        <end position="82"/>
    </location>
</feature>
<reference evidence="2 3" key="1">
    <citation type="submission" date="2019-03" db="EMBL/GenBank/DDBJ databases">
        <title>First draft genome of Liparis tanakae, snailfish: a comprehensive survey of snailfish specific genes.</title>
        <authorList>
            <person name="Kim W."/>
            <person name="Song I."/>
            <person name="Jeong J.-H."/>
            <person name="Kim D."/>
            <person name="Kim S."/>
            <person name="Ryu S."/>
            <person name="Song J.Y."/>
            <person name="Lee S.K."/>
        </authorList>
    </citation>
    <scope>NUCLEOTIDE SEQUENCE [LARGE SCALE GENOMIC DNA]</scope>
    <source>
        <tissue evidence="2">Muscle</tissue>
    </source>
</reference>
<dbReference type="EMBL" id="SRLO01001930">
    <property type="protein sequence ID" value="TNN34586.1"/>
    <property type="molecule type" value="Genomic_DNA"/>
</dbReference>
<gene>
    <name evidence="2" type="ORF">EYF80_055250</name>
</gene>
<feature type="region of interest" description="Disordered" evidence="1">
    <location>
        <begin position="1"/>
        <end position="40"/>
    </location>
</feature>
<name>A0A4Z2F048_9TELE</name>
<dbReference type="Proteomes" id="UP000314294">
    <property type="component" value="Unassembled WGS sequence"/>
</dbReference>
<comment type="caution">
    <text evidence="2">The sequence shown here is derived from an EMBL/GenBank/DDBJ whole genome shotgun (WGS) entry which is preliminary data.</text>
</comment>
<evidence type="ECO:0000313" key="2">
    <source>
        <dbReference type="EMBL" id="TNN34586.1"/>
    </source>
</evidence>
<feature type="region of interest" description="Disordered" evidence="1">
    <location>
        <begin position="55"/>
        <end position="121"/>
    </location>
</feature>